<evidence type="ECO:0000313" key="2">
    <source>
        <dbReference type="Proteomes" id="UP000762676"/>
    </source>
</evidence>
<dbReference type="Gene3D" id="3.40.720.10">
    <property type="entry name" value="Alkaline Phosphatase, subunit A"/>
    <property type="match status" value="1"/>
</dbReference>
<dbReference type="GO" id="GO:0005615">
    <property type="term" value="C:extracellular space"/>
    <property type="evidence" value="ECO:0007669"/>
    <property type="project" value="TreeGrafter"/>
</dbReference>
<protein>
    <recommendedName>
        <fullName evidence="3">Sulfatase N-terminal domain-containing protein</fullName>
    </recommendedName>
</protein>
<keyword evidence="2" id="KW-1185">Reference proteome</keyword>
<evidence type="ECO:0000313" key="1">
    <source>
        <dbReference type="EMBL" id="GFS15093.1"/>
    </source>
</evidence>
<dbReference type="SUPFAM" id="SSF53649">
    <property type="entry name" value="Alkaline phosphatase-like"/>
    <property type="match status" value="1"/>
</dbReference>
<dbReference type="EMBL" id="BMAT01013544">
    <property type="protein sequence ID" value="GFS15093.1"/>
    <property type="molecule type" value="Genomic_DNA"/>
</dbReference>
<evidence type="ECO:0008006" key="3">
    <source>
        <dbReference type="Google" id="ProtNLM"/>
    </source>
</evidence>
<accession>A0AAV4IX34</accession>
<dbReference type="AlphaFoldDB" id="A0AAV4IX34"/>
<dbReference type="InterPro" id="IPR004245">
    <property type="entry name" value="DUF229"/>
</dbReference>
<comment type="caution">
    <text evidence="1">The sequence shown here is derived from an EMBL/GenBank/DDBJ whole genome shotgun (WGS) entry which is preliminary data.</text>
</comment>
<dbReference type="PANTHER" id="PTHR10974">
    <property type="entry name" value="FI08016P-RELATED"/>
    <property type="match status" value="1"/>
</dbReference>
<sequence length="396" mass="45842">MGINDSTRPNLIKLLTGKANRDTRKESNCLTKNDFTMAGALIFVKRHLETLFKNFYTRPYYLAVRQRGKPAPSCDEGQTTSKRWLNYFRDIFFMYPHQRKFLFHFITDFSHDDNNGIMKMDDDIAEVVRVLHQGNYLNNTLLILMGDHGARYPAYIRASWQGKMEERLPYFGFAFPTWFEKKYPQAIANLRINTERLTTPFDLYETFKDFLHFQGAGQGDVNKRGISLFKEIPLERSCQHADVANHWCACLDWVKMSANDSGVQRAVRTVVETLNNYTSRYRDDCALLSVQAVGMANKLQPSQQVLSFKGERLEDRKVDLSDKTKNSLTLYQLMLTTQPGGGQFEVTVSHDLTNDLFSVSEKEISRINRYNDDPACILEKDKSIRAYCYCKNNIKP</sequence>
<reference evidence="1 2" key="1">
    <citation type="journal article" date="2021" name="Elife">
        <title>Chloroplast acquisition without the gene transfer in kleptoplastic sea slugs, Plakobranchus ocellatus.</title>
        <authorList>
            <person name="Maeda T."/>
            <person name="Takahashi S."/>
            <person name="Yoshida T."/>
            <person name="Shimamura S."/>
            <person name="Takaki Y."/>
            <person name="Nagai Y."/>
            <person name="Toyoda A."/>
            <person name="Suzuki Y."/>
            <person name="Arimoto A."/>
            <person name="Ishii H."/>
            <person name="Satoh N."/>
            <person name="Nishiyama T."/>
            <person name="Hasebe M."/>
            <person name="Maruyama T."/>
            <person name="Minagawa J."/>
            <person name="Obokata J."/>
            <person name="Shigenobu S."/>
        </authorList>
    </citation>
    <scope>NUCLEOTIDE SEQUENCE [LARGE SCALE GENOMIC DNA]</scope>
</reference>
<dbReference type="InterPro" id="IPR017850">
    <property type="entry name" value="Alkaline_phosphatase_core_sf"/>
</dbReference>
<gene>
    <name evidence="1" type="ORF">ElyMa_006763000</name>
</gene>
<dbReference type="Proteomes" id="UP000762676">
    <property type="component" value="Unassembled WGS sequence"/>
</dbReference>
<dbReference type="Pfam" id="PF02995">
    <property type="entry name" value="DUF229"/>
    <property type="match status" value="1"/>
</dbReference>
<organism evidence="1 2">
    <name type="scientific">Elysia marginata</name>
    <dbReference type="NCBI Taxonomy" id="1093978"/>
    <lineage>
        <taxon>Eukaryota</taxon>
        <taxon>Metazoa</taxon>
        <taxon>Spiralia</taxon>
        <taxon>Lophotrochozoa</taxon>
        <taxon>Mollusca</taxon>
        <taxon>Gastropoda</taxon>
        <taxon>Heterobranchia</taxon>
        <taxon>Euthyneura</taxon>
        <taxon>Panpulmonata</taxon>
        <taxon>Sacoglossa</taxon>
        <taxon>Placobranchoidea</taxon>
        <taxon>Plakobranchidae</taxon>
        <taxon>Elysia</taxon>
    </lineage>
</organism>
<dbReference type="PANTHER" id="PTHR10974:SF1">
    <property type="entry name" value="FI08016P-RELATED"/>
    <property type="match status" value="1"/>
</dbReference>
<proteinExistence type="predicted"/>
<name>A0AAV4IX34_9GAST</name>